<gene>
    <name evidence="1" type="ORF">HMPREF0653_01018</name>
</gene>
<proteinExistence type="predicted"/>
<evidence type="ECO:0000313" key="1">
    <source>
        <dbReference type="EMBL" id="ERJ78517.1"/>
    </source>
</evidence>
<organism evidence="1 2">
    <name type="scientific">Prevotella disiens JCM 6334 = ATCC 29426</name>
    <dbReference type="NCBI Taxonomy" id="1235811"/>
    <lineage>
        <taxon>Bacteria</taxon>
        <taxon>Pseudomonadati</taxon>
        <taxon>Bacteroidota</taxon>
        <taxon>Bacteroidia</taxon>
        <taxon>Bacteroidales</taxon>
        <taxon>Prevotellaceae</taxon>
        <taxon>Prevotella</taxon>
    </lineage>
</organism>
<dbReference type="EMBL" id="AWUY01000071">
    <property type="protein sequence ID" value="ERJ78517.1"/>
    <property type="molecule type" value="Genomic_DNA"/>
</dbReference>
<accession>A0ABP2Y8E5</accession>
<keyword evidence="2" id="KW-1185">Reference proteome</keyword>
<dbReference type="Proteomes" id="UP000016660">
    <property type="component" value="Unassembled WGS sequence"/>
</dbReference>
<name>A0ABP2Y8E5_9BACT</name>
<reference evidence="1 2" key="1">
    <citation type="submission" date="2013-06" db="EMBL/GenBank/DDBJ databases">
        <authorList>
            <person name="Weinstock G."/>
            <person name="Sodergren E."/>
            <person name="Lobos E.A."/>
            <person name="Fulton L."/>
            <person name="Fulton R."/>
            <person name="Courtney L."/>
            <person name="Fronick C."/>
            <person name="O'Laughlin M."/>
            <person name="Godfrey J."/>
            <person name="Wilson R.M."/>
            <person name="Miner T."/>
            <person name="Farmer C."/>
            <person name="Delehaunty K."/>
            <person name="Cordes M."/>
            <person name="Minx P."/>
            <person name="Tomlinson C."/>
            <person name="Chen J."/>
            <person name="Wollam A."/>
            <person name="Pepin K.H."/>
            <person name="Bhonagiri V."/>
            <person name="Zhang X."/>
            <person name="Warren W."/>
            <person name="Mitreva M."/>
            <person name="Mardis E.R."/>
            <person name="Wilson R.K."/>
        </authorList>
    </citation>
    <scope>NUCLEOTIDE SEQUENCE [LARGE SCALE GENOMIC DNA]</scope>
    <source>
        <strain evidence="1 2">ATCC 29426</strain>
    </source>
</reference>
<evidence type="ECO:0000313" key="2">
    <source>
        <dbReference type="Proteomes" id="UP000016660"/>
    </source>
</evidence>
<sequence>MAKTPTSHHGIRKFFTEKAKLPTNQNLLFCVLKAYFLSFKVRKITKKFGSTCSVLYLCSI</sequence>
<comment type="caution">
    <text evidence="1">The sequence shown here is derived from an EMBL/GenBank/DDBJ whole genome shotgun (WGS) entry which is preliminary data.</text>
</comment>
<protein>
    <submittedName>
        <fullName evidence="1">Uncharacterized protein</fullName>
    </submittedName>
</protein>